<comment type="caution">
    <text evidence="1">The sequence shown here is derived from an EMBL/GenBank/DDBJ whole genome shotgun (WGS) entry which is preliminary data.</text>
</comment>
<accession>A0A5B7DWD3</accession>
<sequence length="126" mass="13974">MLISYHLYKNTTINAYDEAVKNAADCTTLCIAVRGRLHGTICSHILNWIQKKREIVVGTVQAQGGGLRVILTTYHFLSEHGQLGVESRGSPLSHRWSVRWTEPRIIACYGARHWRAASGTVSLAAS</sequence>
<organism evidence="1 2">
    <name type="scientific">Portunus trituberculatus</name>
    <name type="common">Swimming crab</name>
    <name type="synonym">Neptunus trituberculatus</name>
    <dbReference type="NCBI Taxonomy" id="210409"/>
    <lineage>
        <taxon>Eukaryota</taxon>
        <taxon>Metazoa</taxon>
        <taxon>Ecdysozoa</taxon>
        <taxon>Arthropoda</taxon>
        <taxon>Crustacea</taxon>
        <taxon>Multicrustacea</taxon>
        <taxon>Malacostraca</taxon>
        <taxon>Eumalacostraca</taxon>
        <taxon>Eucarida</taxon>
        <taxon>Decapoda</taxon>
        <taxon>Pleocyemata</taxon>
        <taxon>Brachyura</taxon>
        <taxon>Eubrachyura</taxon>
        <taxon>Portunoidea</taxon>
        <taxon>Portunidae</taxon>
        <taxon>Portuninae</taxon>
        <taxon>Portunus</taxon>
    </lineage>
</organism>
<proteinExistence type="predicted"/>
<dbReference type="Proteomes" id="UP000324222">
    <property type="component" value="Unassembled WGS sequence"/>
</dbReference>
<name>A0A5B7DWD3_PORTR</name>
<evidence type="ECO:0000313" key="1">
    <source>
        <dbReference type="EMBL" id="MPC25585.1"/>
    </source>
</evidence>
<protein>
    <submittedName>
        <fullName evidence="1">Uncharacterized protein</fullName>
    </submittedName>
</protein>
<dbReference type="AlphaFoldDB" id="A0A5B7DWD3"/>
<evidence type="ECO:0000313" key="2">
    <source>
        <dbReference type="Proteomes" id="UP000324222"/>
    </source>
</evidence>
<dbReference type="EMBL" id="VSRR010001481">
    <property type="protein sequence ID" value="MPC25585.1"/>
    <property type="molecule type" value="Genomic_DNA"/>
</dbReference>
<reference evidence="1 2" key="1">
    <citation type="submission" date="2019-05" db="EMBL/GenBank/DDBJ databases">
        <title>Another draft genome of Portunus trituberculatus and its Hox gene families provides insights of decapod evolution.</title>
        <authorList>
            <person name="Jeong J.-H."/>
            <person name="Song I."/>
            <person name="Kim S."/>
            <person name="Choi T."/>
            <person name="Kim D."/>
            <person name="Ryu S."/>
            <person name="Kim W."/>
        </authorList>
    </citation>
    <scope>NUCLEOTIDE SEQUENCE [LARGE SCALE GENOMIC DNA]</scope>
    <source>
        <tissue evidence="1">Muscle</tissue>
    </source>
</reference>
<gene>
    <name evidence="1" type="ORF">E2C01_018702</name>
</gene>
<keyword evidence="2" id="KW-1185">Reference proteome</keyword>